<feature type="compositionally biased region" description="Acidic residues" evidence="4">
    <location>
        <begin position="1206"/>
        <end position="1219"/>
    </location>
</feature>
<comment type="caution">
    <text evidence="7">The sequence shown here is derived from an EMBL/GenBank/DDBJ whole genome shotgun (WGS) entry which is preliminary data.</text>
</comment>
<evidence type="ECO:0000259" key="6">
    <source>
        <dbReference type="PROSITE" id="PS51194"/>
    </source>
</evidence>
<dbReference type="Pfam" id="PF00271">
    <property type="entry name" value="Helicase_C"/>
    <property type="match status" value="1"/>
</dbReference>
<feature type="domain" description="Helicase C-terminal" evidence="6">
    <location>
        <begin position="1247"/>
        <end position="1402"/>
    </location>
</feature>
<dbReference type="SMART" id="SM00490">
    <property type="entry name" value="HELICc"/>
    <property type="match status" value="1"/>
</dbReference>
<dbReference type="PROSITE" id="PS51194">
    <property type="entry name" value="HELICASE_CTER"/>
    <property type="match status" value="1"/>
</dbReference>
<dbReference type="InterPro" id="IPR001650">
    <property type="entry name" value="Helicase_C-like"/>
</dbReference>
<dbReference type="SUPFAM" id="SSF52540">
    <property type="entry name" value="P-loop containing nucleoside triphosphate hydrolases"/>
    <property type="match status" value="2"/>
</dbReference>
<dbReference type="InterPro" id="IPR000330">
    <property type="entry name" value="SNF2_N"/>
</dbReference>
<keyword evidence="2" id="KW-0378">Hydrolase</keyword>
<evidence type="ECO:0000313" key="7">
    <source>
        <dbReference type="EMBL" id="CAB9523044.1"/>
    </source>
</evidence>
<evidence type="ECO:0000256" key="1">
    <source>
        <dbReference type="ARBA" id="ARBA00022741"/>
    </source>
</evidence>
<keyword evidence="1" id="KW-0547">Nucleotide-binding</keyword>
<keyword evidence="8" id="KW-1185">Reference proteome</keyword>
<protein>
    <submittedName>
        <fullName evidence="7">Regulator of chromatin subfamily A member 3-like 1</fullName>
    </submittedName>
</protein>
<feature type="region of interest" description="Disordered" evidence="4">
    <location>
        <begin position="1436"/>
        <end position="1457"/>
    </location>
</feature>
<dbReference type="InterPro" id="IPR049730">
    <property type="entry name" value="SNF2/RAD54-like_C"/>
</dbReference>
<dbReference type="PANTHER" id="PTHR45626">
    <property type="entry name" value="TRANSCRIPTION TERMINATION FACTOR 2-RELATED"/>
    <property type="match status" value="1"/>
</dbReference>
<dbReference type="CDD" id="cd18008">
    <property type="entry name" value="DEXDc_SHPRH-like"/>
    <property type="match status" value="1"/>
</dbReference>
<evidence type="ECO:0000256" key="3">
    <source>
        <dbReference type="ARBA" id="ARBA00022840"/>
    </source>
</evidence>
<organism evidence="7 8">
    <name type="scientific">Seminavis robusta</name>
    <dbReference type="NCBI Taxonomy" id="568900"/>
    <lineage>
        <taxon>Eukaryota</taxon>
        <taxon>Sar</taxon>
        <taxon>Stramenopiles</taxon>
        <taxon>Ochrophyta</taxon>
        <taxon>Bacillariophyta</taxon>
        <taxon>Bacillariophyceae</taxon>
        <taxon>Bacillariophycidae</taxon>
        <taxon>Naviculales</taxon>
        <taxon>Naviculaceae</taxon>
        <taxon>Seminavis</taxon>
    </lineage>
</organism>
<feature type="region of interest" description="Disordered" evidence="4">
    <location>
        <begin position="1199"/>
        <end position="1227"/>
    </location>
</feature>
<dbReference type="GO" id="GO:0005524">
    <property type="term" value="F:ATP binding"/>
    <property type="evidence" value="ECO:0007669"/>
    <property type="project" value="UniProtKB-KW"/>
</dbReference>
<evidence type="ECO:0000313" key="8">
    <source>
        <dbReference type="Proteomes" id="UP001153069"/>
    </source>
</evidence>
<accession>A0A9N8EN56</accession>
<dbReference type="InterPro" id="IPR014001">
    <property type="entry name" value="Helicase_ATP-bd"/>
</dbReference>
<dbReference type="PROSITE" id="PS51192">
    <property type="entry name" value="HELICASE_ATP_BIND_1"/>
    <property type="match status" value="1"/>
</dbReference>
<feature type="compositionally biased region" description="Low complexity" evidence="4">
    <location>
        <begin position="1445"/>
        <end position="1457"/>
    </location>
</feature>
<dbReference type="GO" id="GO:0008094">
    <property type="term" value="F:ATP-dependent activity, acting on DNA"/>
    <property type="evidence" value="ECO:0007669"/>
    <property type="project" value="TreeGrafter"/>
</dbReference>
<sequence length="1457" mass="162269">MAKRPSDSAAVIDLCCSSDDEEQDKKLPASVFARKKIKTEPFTKVKSEPRYGDDDDEVQTMDVTKGSGSGEVEVVAPVTPKIVPAKQSSSEENDDNDVVLVGAANIQKLPHLRQHCPEHKFDSATPKWSDYFFYSRDTINVNEQHCDMCYCFACDCLVKDCCAWTHAVSSDMEGNHCCANDGFRVWSQRRTTAVKRRQDLERNGGVQTNAARASVALNTTTTTVSPMRAATSTIDPRLTSGEFHLREHCPTHKFQEAAIDFGRILSFPVIANNEECCRQCWCYPCDKPAKQCKSWRKPGKYNLKFTHCCATQTGAAWVQERIRINPTKTLHIDAVVTHAGGIGPWAPEHEVAGKDKTLTKCRHCGWYTRFSHMNFATPALPTGCHDWCHKCGRVASEKDLNKSAVGFAYSPKATDVSLGEKVIPFRLHAHDPLEMNAFKLSWEQNKNSWTYDEADMEEELFLHRFGARPTVDMILASLPIVREVPKDGVVKPTGNKSKLCSAVETEAILLEKANHKSLLEVLYNCFGTVATNPKDGDARARLVSGEILAEFDKSTRKGVLRMRLFLSASMFDTKNAKIGLLKAREGREKEQVGSQFLPCPPFSWSQRDRSMNAISSRRATMRPAIGDQKKTLNAFRGKLSLLPSSGSHVVGGVCLDDTSLSGCLKRYSSETFPERLYEAAKGSNRYLPYPTKNQSTSRILDSIYSESYWIESNHGVVSHHRRMNDSTAIPRLMPRITQDSLKGLERLVGSHDEVVLAATNMAHDSLRLIAATNSIKGMLEQLENLGHRSLPYCEGLNIELLEFQKQGVQFALDRENCPGGIQSFWWGKLPLDTGSHNEIYFNPILSTFRKGKPQLVRGGFIGSEMGLGKTVLSLALILCNPAPEAPVSGSHVKKLKQQTRASLSGSVGWDEDLYARTSKGCSKRGSIVSRGTLVVCPVSLVGQWIEEAKSKLKEPGLVYAYHGQSRRRDPMLLAKNSIIVTTYEVIASDANYHAKKSQSADYVAPLEQVRWWRIIADEGHSLRQGNTRRSEALLRIVADHKWLVSGTPVNTTLGDLRNQLTFLGVEEAGPMMEKFKETAFVHAVDPSVGKHAVHTMETPSFGNLLFFLRNIMLRHTQKQTYRGTSTTLMMLPKKTERTVEIDFEAGERKQYAEVENAAKTFYLDFKAKHGGTLSSHYFKLTQKLMKSRIACAGGRYPVGDAQDPKVEEEDDEDVDDDEALDNKPKKKNRKKEVVYSDVAFRSKLKVLITELMRVRDDDPTSKSLVFSQFASTLQYLQSELPKAGFQFRTLKGSMSMQQRAKALHDFQADPPTTIFLLSMRSGNVGLNLTSANRIYILEPCFNPALELQAIGRVHRLGQKRTTLITRYVMKDSVETRIMKLRAKKYGSSSATDSKEDTKTKAAGVQALLGNVCSDRATIAGEEFDLLYGVPSDEQPEAVFSGSGGPDDVVSSSNSLAI</sequence>
<proteinExistence type="predicted"/>
<reference evidence="7" key="1">
    <citation type="submission" date="2020-06" db="EMBL/GenBank/DDBJ databases">
        <authorList>
            <consortium name="Plant Systems Biology data submission"/>
        </authorList>
    </citation>
    <scope>NUCLEOTIDE SEQUENCE</scope>
    <source>
        <strain evidence="7">D6</strain>
    </source>
</reference>
<dbReference type="Gene3D" id="3.40.50.300">
    <property type="entry name" value="P-loop containing nucleotide triphosphate hydrolases"/>
    <property type="match status" value="1"/>
</dbReference>
<keyword evidence="3" id="KW-0067">ATP-binding</keyword>
<feature type="region of interest" description="Disordered" evidence="4">
    <location>
        <begin position="45"/>
        <end position="69"/>
    </location>
</feature>
<evidence type="ECO:0000256" key="4">
    <source>
        <dbReference type="SAM" id="MobiDB-lite"/>
    </source>
</evidence>
<name>A0A9N8EN56_9STRA</name>
<dbReference type="GO" id="GO:0006281">
    <property type="term" value="P:DNA repair"/>
    <property type="evidence" value="ECO:0007669"/>
    <property type="project" value="TreeGrafter"/>
</dbReference>
<dbReference type="InterPro" id="IPR027417">
    <property type="entry name" value="P-loop_NTPase"/>
</dbReference>
<dbReference type="Gene3D" id="3.40.50.10810">
    <property type="entry name" value="Tandem AAA-ATPase domain"/>
    <property type="match status" value="1"/>
</dbReference>
<dbReference type="Pfam" id="PF00176">
    <property type="entry name" value="SNF2-rel_dom"/>
    <property type="match status" value="1"/>
</dbReference>
<feature type="domain" description="Helicase ATP-binding" evidence="5">
    <location>
        <begin position="850"/>
        <end position="1066"/>
    </location>
</feature>
<dbReference type="EMBL" id="CAICTM010001368">
    <property type="protein sequence ID" value="CAB9523044.1"/>
    <property type="molecule type" value="Genomic_DNA"/>
</dbReference>
<dbReference type="PANTHER" id="PTHR45626:SF38">
    <property type="entry name" value="DEAD-BOX PROTEIN"/>
    <property type="match status" value="1"/>
</dbReference>
<dbReference type="CDD" id="cd18793">
    <property type="entry name" value="SF2_C_SNF"/>
    <property type="match status" value="1"/>
</dbReference>
<gene>
    <name evidence="7" type="ORF">SEMRO_1370_G266980.1</name>
</gene>
<dbReference type="GO" id="GO:0016787">
    <property type="term" value="F:hydrolase activity"/>
    <property type="evidence" value="ECO:0007669"/>
    <property type="project" value="UniProtKB-KW"/>
</dbReference>
<dbReference type="SMART" id="SM00487">
    <property type="entry name" value="DEXDc"/>
    <property type="match status" value="1"/>
</dbReference>
<dbReference type="Proteomes" id="UP001153069">
    <property type="component" value="Unassembled WGS sequence"/>
</dbReference>
<dbReference type="OrthoDB" id="204028at2759"/>
<dbReference type="InterPro" id="IPR050628">
    <property type="entry name" value="SNF2_RAD54_helicase_TF"/>
</dbReference>
<dbReference type="InterPro" id="IPR038718">
    <property type="entry name" value="SNF2-like_sf"/>
</dbReference>
<evidence type="ECO:0000259" key="5">
    <source>
        <dbReference type="PROSITE" id="PS51192"/>
    </source>
</evidence>
<evidence type="ECO:0000256" key="2">
    <source>
        <dbReference type="ARBA" id="ARBA00022801"/>
    </source>
</evidence>
<dbReference type="GO" id="GO:0005634">
    <property type="term" value="C:nucleus"/>
    <property type="evidence" value="ECO:0007669"/>
    <property type="project" value="TreeGrafter"/>
</dbReference>